<reference evidence="1" key="1">
    <citation type="submission" date="2019-08" db="EMBL/GenBank/DDBJ databases">
        <authorList>
            <person name="Kucharzyk K."/>
            <person name="Murdoch R.W."/>
            <person name="Higgins S."/>
            <person name="Loffler F."/>
        </authorList>
    </citation>
    <scope>NUCLEOTIDE SEQUENCE</scope>
</reference>
<organism evidence="1">
    <name type="scientific">bioreactor metagenome</name>
    <dbReference type="NCBI Taxonomy" id="1076179"/>
    <lineage>
        <taxon>unclassified sequences</taxon>
        <taxon>metagenomes</taxon>
        <taxon>ecological metagenomes</taxon>
    </lineage>
</organism>
<accession>A0A645ETY0</accession>
<dbReference type="AlphaFoldDB" id="A0A645ETY0"/>
<protein>
    <submittedName>
        <fullName evidence="1">Uncharacterized protein</fullName>
    </submittedName>
</protein>
<evidence type="ECO:0000313" key="1">
    <source>
        <dbReference type="EMBL" id="MPN05498.1"/>
    </source>
</evidence>
<name>A0A645ETY0_9ZZZZ</name>
<dbReference type="EMBL" id="VSSQ01051398">
    <property type="protein sequence ID" value="MPN05498.1"/>
    <property type="molecule type" value="Genomic_DNA"/>
</dbReference>
<sequence>MLFGHAELDHQAAQELGFQLRIDRAGLPHGGVLLLGAVDLDHAAMADEDVGAAVLVALKARAEAVTLAGGVQAVEQFADGRADDVLRDLGAVFGPVGLQDAEFGVVGGEDKAAFQPEVAHRIPQLVGGAVDHQPALVAIALDAHVADGGGCCVRAAGLLCLACLIGDGRGGAARHGVARVARELGQVGRHFQCRALLGTLVVDLVALQNGAGRQGQCQAEQAESSRSVHAKFLMDLEVPLDGRA</sequence>
<gene>
    <name evidence="1" type="ORF">SDC9_152749</name>
</gene>
<comment type="caution">
    <text evidence="1">The sequence shown here is derived from an EMBL/GenBank/DDBJ whole genome shotgun (WGS) entry which is preliminary data.</text>
</comment>
<proteinExistence type="predicted"/>